<sequence>MSNGTETGTIMVADINPGKRSSNPSLPFDVNGTLYLAANDGIHGKELWKLTPTGSNSISQEGLRNNAKALAMSHLKSMSELISSAYPVTTFSNVFETPSNLGLI</sequence>
<dbReference type="Proteomes" id="UP000184315">
    <property type="component" value="Unassembled WGS sequence"/>
</dbReference>
<evidence type="ECO:0000313" key="1">
    <source>
        <dbReference type="EMBL" id="CUR36054.1"/>
    </source>
</evidence>
<name>A0A1J1LV10_9CYAN</name>
<proteinExistence type="predicted"/>
<dbReference type="EMBL" id="CZDF01000188">
    <property type="protein sequence ID" value="CUR36054.1"/>
    <property type="molecule type" value="Genomic_DNA"/>
</dbReference>
<gene>
    <name evidence="1" type="ORF">PL921480164</name>
</gene>
<evidence type="ECO:0000313" key="2">
    <source>
        <dbReference type="Proteomes" id="UP000184315"/>
    </source>
</evidence>
<keyword evidence="2" id="KW-1185">Reference proteome</keyword>
<dbReference type="RefSeq" id="WP_072717173.1">
    <property type="nucleotide sequence ID" value="NZ_LN889764.1"/>
</dbReference>
<accession>A0A1J1LV10</accession>
<reference evidence="2" key="1">
    <citation type="submission" date="2015-10" db="EMBL/GenBank/DDBJ databases">
        <authorList>
            <person name="Regsiter A."/>
            <person name="william w."/>
        </authorList>
    </citation>
    <scope>NUCLEOTIDE SEQUENCE [LARGE SCALE GENOMIC DNA]</scope>
</reference>
<dbReference type="OrthoDB" id="461104at2"/>
<dbReference type="STRING" id="671072.PL921480164"/>
<organism evidence="1 2">
    <name type="scientific">Planktothrix tepida PCC 9214</name>
    <dbReference type="NCBI Taxonomy" id="671072"/>
    <lineage>
        <taxon>Bacteria</taxon>
        <taxon>Bacillati</taxon>
        <taxon>Cyanobacteriota</taxon>
        <taxon>Cyanophyceae</taxon>
        <taxon>Oscillatoriophycideae</taxon>
        <taxon>Oscillatoriales</taxon>
        <taxon>Microcoleaceae</taxon>
        <taxon>Planktothrix</taxon>
    </lineage>
</organism>
<dbReference type="AlphaFoldDB" id="A0A1J1LV10"/>
<protein>
    <submittedName>
        <fullName evidence="1">Uncharacterized protein</fullName>
    </submittedName>
</protein>